<reference evidence="2" key="1">
    <citation type="submission" date="2020-06" db="EMBL/GenBank/DDBJ databases">
        <authorList>
            <consortium name="Plant Systems Biology data submission"/>
        </authorList>
    </citation>
    <scope>NUCLEOTIDE SEQUENCE</scope>
    <source>
        <strain evidence="2">D6</strain>
    </source>
</reference>
<evidence type="ECO:0000313" key="2">
    <source>
        <dbReference type="EMBL" id="CAB9504270.1"/>
    </source>
</evidence>
<protein>
    <submittedName>
        <fullName evidence="2">Uncharacterized protein</fullName>
    </submittedName>
</protein>
<evidence type="ECO:0000313" key="3">
    <source>
        <dbReference type="Proteomes" id="UP001153069"/>
    </source>
</evidence>
<proteinExistence type="predicted"/>
<feature type="compositionally biased region" description="Polar residues" evidence="1">
    <location>
        <begin position="498"/>
        <end position="522"/>
    </location>
</feature>
<gene>
    <name evidence="2" type="ORF">SEMRO_191_G082160.1</name>
</gene>
<sequence length="783" mass="86836">MLTIHHHHQGSPPSPATVAVNVDDDELELGNSPLEYHPSPFRLPERSHSESTNNKAKHPQRTVPVTASLEEDPDCALQQEVPQMPPLKRMDSLPTAPWRRQSIEDKKAAQAAALVEEDEEPQEAHPTNEPVKRKGRLPKLTLTRGSSDDTIPRKAVRKPSNDKKENKGALSFRLPVRKPSNDHNDAANKETAKSFRMPPRMPSRSSSQDDSTASRSLRFLSFRRNQTNSSNSTGNKVAGCGHHHDEQDNINHGSSHHEPEDDDHNRLVITGKSQRRIFSKREFSTAELGSTEAMTEKDEDADYILDQLTPNMLSKLDLLEDSTNSTPLSAQNKKDRQASLHLHQIFGGGSSRRGMNSFRRQFSGWGTSSRRGGIGHHNGHNNNNSGGSRASFFSSISSAFSSVRGVFVFTMSNSDRNLAEMDGNSVPILVDDDNVSRYHNYHEDDDIQDYYCRCGGENKEGQEEECAAHPPQMPWRRLSLTSSSRGSKNGFHPPQQPWRRNSLASSSQRSNGFPPQQPWRRNSLTSSSQRSGGFSGSPGTSSRSTGAGQFDGVPRPPGRRSSLVGATVDCIAEVDNEVDASASFHVDDDDEFSKDSESAAPFDFQRSRRSLQHLEEVRIDESSVYEESSGSNRRFHSSAPMPDFDSLSDDQSSSAKSSRRQSAPARPMRMSEEDVMSTGESRFRSNSNKSIMSEETELPFPVRRESIQTVQTAASGASSACRRRSFSATKAPSSVPPEATTLEKKAFLKKTLHFPKQRLGQVLRRVSGIGKRRPSTSSRSHRS</sequence>
<evidence type="ECO:0000256" key="1">
    <source>
        <dbReference type="SAM" id="MobiDB-lite"/>
    </source>
</evidence>
<feature type="compositionally biased region" description="Basic and acidic residues" evidence="1">
    <location>
        <begin position="179"/>
        <end position="193"/>
    </location>
</feature>
<dbReference type="AlphaFoldDB" id="A0A9N8DLJ2"/>
<keyword evidence="3" id="KW-1185">Reference proteome</keyword>
<accession>A0A9N8DLJ2</accession>
<feature type="compositionally biased region" description="Low complexity" evidence="1">
    <location>
        <begin position="649"/>
        <end position="667"/>
    </location>
</feature>
<name>A0A9N8DLJ2_9STRA</name>
<feature type="compositionally biased region" description="Basic residues" evidence="1">
    <location>
        <begin position="770"/>
        <end position="783"/>
    </location>
</feature>
<feature type="compositionally biased region" description="Basic and acidic residues" evidence="1">
    <location>
        <begin position="612"/>
        <end position="621"/>
    </location>
</feature>
<feature type="region of interest" description="Disordered" evidence="1">
    <location>
        <begin position="1"/>
        <end position="264"/>
    </location>
</feature>
<feature type="region of interest" description="Disordered" evidence="1">
    <location>
        <begin position="463"/>
        <end position="561"/>
    </location>
</feature>
<feature type="compositionally biased region" description="Low complexity" evidence="1">
    <location>
        <begin position="194"/>
        <end position="224"/>
    </location>
</feature>
<organism evidence="2 3">
    <name type="scientific">Seminavis robusta</name>
    <dbReference type="NCBI Taxonomy" id="568900"/>
    <lineage>
        <taxon>Eukaryota</taxon>
        <taxon>Sar</taxon>
        <taxon>Stramenopiles</taxon>
        <taxon>Ochrophyta</taxon>
        <taxon>Bacillariophyta</taxon>
        <taxon>Bacillariophyceae</taxon>
        <taxon>Bacillariophycidae</taxon>
        <taxon>Naviculales</taxon>
        <taxon>Naviculaceae</taxon>
        <taxon>Seminavis</taxon>
    </lineage>
</organism>
<feature type="compositionally biased region" description="Polar residues" evidence="1">
    <location>
        <begin position="678"/>
        <end position="693"/>
    </location>
</feature>
<feature type="region of interest" description="Disordered" evidence="1">
    <location>
        <begin position="587"/>
        <end position="737"/>
    </location>
</feature>
<comment type="caution">
    <text evidence="2">The sequence shown here is derived from an EMBL/GenBank/DDBJ whole genome shotgun (WGS) entry which is preliminary data.</text>
</comment>
<dbReference type="Proteomes" id="UP001153069">
    <property type="component" value="Unassembled WGS sequence"/>
</dbReference>
<feature type="compositionally biased region" description="Polar residues" evidence="1">
    <location>
        <begin position="225"/>
        <end position="235"/>
    </location>
</feature>
<feature type="compositionally biased region" description="Low complexity" evidence="1">
    <location>
        <begin position="476"/>
        <end position="487"/>
    </location>
</feature>
<feature type="compositionally biased region" description="Low complexity" evidence="1">
    <location>
        <begin position="523"/>
        <end position="548"/>
    </location>
</feature>
<feature type="compositionally biased region" description="Basic and acidic residues" evidence="1">
    <location>
        <begin position="242"/>
        <end position="264"/>
    </location>
</feature>
<feature type="region of interest" description="Disordered" evidence="1">
    <location>
        <begin position="764"/>
        <end position="783"/>
    </location>
</feature>
<dbReference type="EMBL" id="CAICTM010000190">
    <property type="protein sequence ID" value="CAB9504270.1"/>
    <property type="molecule type" value="Genomic_DNA"/>
</dbReference>